<evidence type="ECO:0000256" key="4">
    <source>
        <dbReference type="ARBA" id="ARBA00022490"/>
    </source>
</evidence>
<dbReference type="Gene3D" id="3.40.50.300">
    <property type="entry name" value="P-loop containing nucleotide triphosphate hydrolases"/>
    <property type="match status" value="1"/>
</dbReference>
<dbReference type="PANTHER" id="PTHR33540">
    <property type="entry name" value="TRNA THREONYLCARBAMOYLADENOSINE BIOSYNTHESIS PROTEIN TSAE"/>
    <property type="match status" value="1"/>
</dbReference>
<evidence type="ECO:0000256" key="5">
    <source>
        <dbReference type="ARBA" id="ARBA00022694"/>
    </source>
</evidence>
<evidence type="ECO:0000256" key="7">
    <source>
        <dbReference type="ARBA" id="ARBA00022741"/>
    </source>
</evidence>
<name>A0A554JCC2_9BACT</name>
<keyword evidence="9" id="KW-0460">Magnesium</keyword>
<dbReference type="GO" id="GO:0005737">
    <property type="term" value="C:cytoplasm"/>
    <property type="evidence" value="ECO:0007669"/>
    <property type="project" value="UniProtKB-SubCell"/>
</dbReference>
<evidence type="ECO:0000256" key="8">
    <source>
        <dbReference type="ARBA" id="ARBA00022840"/>
    </source>
</evidence>
<keyword evidence="4" id="KW-0963">Cytoplasm</keyword>
<dbReference type="SUPFAM" id="SSF52540">
    <property type="entry name" value="P-loop containing nucleoside triphosphate hydrolases"/>
    <property type="match status" value="1"/>
</dbReference>
<evidence type="ECO:0000256" key="2">
    <source>
        <dbReference type="ARBA" id="ARBA00007599"/>
    </source>
</evidence>
<accession>A0A554JCC2</accession>
<evidence type="ECO:0000256" key="10">
    <source>
        <dbReference type="ARBA" id="ARBA00032441"/>
    </source>
</evidence>
<proteinExistence type="inferred from homology"/>
<keyword evidence="8 11" id="KW-0067">ATP-binding</keyword>
<evidence type="ECO:0000256" key="1">
    <source>
        <dbReference type="ARBA" id="ARBA00004496"/>
    </source>
</evidence>
<evidence type="ECO:0000313" key="11">
    <source>
        <dbReference type="EMBL" id="TSC66012.1"/>
    </source>
</evidence>
<evidence type="ECO:0000256" key="9">
    <source>
        <dbReference type="ARBA" id="ARBA00022842"/>
    </source>
</evidence>
<dbReference type="EMBL" id="VMFF01000018">
    <property type="protein sequence ID" value="TSC66012.1"/>
    <property type="molecule type" value="Genomic_DNA"/>
</dbReference>
<evidence type="ECO:0000313" key="12">
    <source>
        <dbReference type="Proteomes" id="UP000319613"/>
    </source>
</evidence>
<dbReference type="Proteomes" id="UP000319613">
    <property type="component" value="Unassembled WGS sequence"/>
</dbReference>
<comment type="caution">
    <text evidence="11">The sequence shown here is derived from an EMBL/GenBank/DDBJ whole genome shotgun (WGS) entry which is preliminary data.</text>
</comment>
<dbReference type="GO" id="GO:0002949">
    <property type="term" value="P:tRNA threonylcarbamoyladenosine modification"/>
    <property type="evidence" value="ECO:0007669"/>
    <property type="project" value="InterPro"/>
</dbReference>
<comment type="similarity">
    <text evidence="2">Belongs to the TsaE family.</text>
</comment>
<keyword evidence="7" id="KW-0547">Nucleotide-binding</keyword>
<sequence length="147" mass="16872">MVLKIQSLKELQKLAKAVAKTLKGGEILALSGELGAGKTTFTKLLFKELGIKSRIVSPTFILMVPYIHDGKTYYHLDLYRTNSIKEVQGLGLEELWEKKNNTFVIEWAERIKKYLPKKTIFFKLEVVSVKTGERKITIKNVKKNFKI</sequence>
<keyword evidence="6" id="KW-0479">Metal-binding</keyword>
<reference evidence="11 12" key="1">
    <citation type="submission" date="2017-07" db="EMBL/GenBank/DDBJ databases">
        <title>Mechanisms for carbon and nitrogen cycling indicate functional differentiation within the Candidate Phyla Radiation.</title>
        <authorList>
            <person name="Danczak R.E."/>
            <person name="Johnston M.D."/>
            <person name="Kenah C."/>
            <person name="Slattery M."/>
            <person name="Wrighton K.C."/>
            <person name="Wilkins M.J."/>
        </authorList>
    </citation>
    <scope>NUCLEOTIDE SEQUENCE [LARGE SCALE GENOMIC DNA]</scope>
    <source>
        <strain evidence="11">Gr01-1014_77</strain>
    </source>
</reference>
<dbReference type="InterPro" id="IPR027417">
    <property type="entry name" value="P-loop_NTPase"/>
</dbReference>
<dbReference type="PANTHER" id="PTHR33540:SF2">
    <property type="entry name" value="TRNA THREONYLCARBAMOYLADENOSINE BIOSYNTHESIS PROTEIN TSAE"/>
    <property type="match status" value="1"/>
</dbReference>
<dbReference type="GO" id="GO:0046872">
    <property type="term" value="F:metal ion binding"/>
    <property type="evidence" value="ECO:0007669"/>
    <property type="project" value="UniProtKB-KW"/>
</dbReference>
<evidence type="ECO:0000256" key="6">
    <source>
        <dbReference type="ARBA" id="ARBA00022723"/>
    </source>
</evidence>
<protein>
    <recommendedName>
        <fullName evidence="3">tRNA threonylcarbamoyladenosine biosynthesis protein TsaE</fullName>
    </recommendedName>
    <alternativeName>
        <fullName evidence="10">t(6)A37 threonylcarbamoyladenosine biosynthesis protein TsaE</fullName>
    </alternativeName>
</protein>
<evidence type="ECO:0000256" key="3">
    <source>
        <dbReference type="ARBA" id="ARBA00019010"/>
    </source>
</evidence>
<keyword evidence="5" id="KW-0819">tRNA processing</keyword>
<gene>
    <name evidence="11" type="ORF">G01um101477_259</name>
</gene>
<dbReference type="GO" id="GO:0005524">
    <property type="term" value="F:ATP binding"/>
    <property type="evidence" value="ECO:0007669"/>
    <property type="project" value="UniProtKB-KW"/>
</dbReference>
<dbReference type="AlphaFoldDB" id="A0A554JCC2"/>
<dbReference type="InterPro" id="IPR003442">
    <property type="entry name" value="T6A_TsaE"/>
</dbReference>
<organism evidence="11 12">
    <name type="scientific">Candidatus Doudnabacteria bacterium Gr01-1014_77</name>
    <dbReference type="NCBI Taxonomy" id="2017133"/>
    <lineage>
        <taxon>Bacteria</taxon>
        <taxon>Candidatus Doudnaibacteriota</taxon>
    </lineage>
</organism>
<dbReference type="Pfam" id="PF02367">
    <property type="entry name" value="TsaE"/>
    <property type="match status" value="1"/>
</dbReference>
<dbReference type="NCBIfam" id="TIGR00150">
    <property type="entry name" value="T6A_YjeE"/>
    <property type="match status" value="1"/>
</dbReference>
<comment type="subcellular location">
    <subcellularLocation>
        <location evidence="1">Cytoplasm</location>
    </subcellularLocation>
</comment>